<organism evidence="1 2">
    <name type="scientific">Streblomastix strix</name>
    <dbReference type="NCBI Taxonomy" id="222440"/>
    <lineage>
        <taxon>Eukaryota</taxon>
        <taxon>Metamonada</taxon>
        <taxon>Preaxostyla</taxon>
        <taxon>Oxymonadida</taxon>
        <taxon>Streblomastigidae</taxon>
        <taxon>Streblomastix</taxon>
    </lineage>
</organism>
<protein>
    <submittedName>
        <fullName evidence="1">Uncharacterized protein</fullName>
    </submittedName>
</protein>
<dbReference type="EMBL" id="SNRW01005076">
    <property type="protein sequence ID" value="KAA6385845.1"/>
    <property type="molecule type" value="Genomic_DNA"/>
</dbReference>
<feature type="non-terminal residue" evidence="1">
    <location>
        <position position="1"/>
    </location>
</feature>
<dbReference type="AlphaFoldDB" id="A0A5J4VTU5"/>
<reference evidence="1 2" key="1">
    <citation type="submission" date="2019-03" db="EMBL/GenBank/DDBJ databases">
        <title>Single cell metagenomics reveals metabolic interactions within the superorganism composed of flagellate Streblomastix strix and complex community of Bacteroidetes bacteria on its surface.</title>
        <authorList>
            <person name="Treitli S.C."/>
            <person name="Kolisko M."/>
            <person name="Husnik F."/>
            <person name="Keeling P."/>
            <person name="Hampl V."/>
        </authorList>
    </citation>
    <scope>NUCLEOTIDE SEQUENCE [LARGE SCALE GENOMIC DNA]</scope>
    <source>
        <strain evidence="1">ST1C</strain>
    </source>
</reference>
<evidence type="ECO:0000313" key="2">
    <source>
        <dbReference type="Proteomes" id="UP000324800"/>
    </source>
</evidence>
<dbReference type="Proteomes" id="UP000324800">
    <property type="component" value="Unassembled WGS sequence"/>
</dbReference>
<gene>
    <name evidence="1" type="ORF">EZS28_018626</name>
</gene>
<name>A0A5J4VTU5_9EUKA</name>
<proteinExistence type="predicted"/>
<accession>A0A5J4VTU5</accession>
<sequence>SEMTEDSVRSSKSAAYASETQNDSEVILMHLILDLQSENNNLHTPALRRLLDIVVDQPGSNKQVLQYRLIPILNKFSGIINQSEEYVLSTTILHIIGVRGNCDDKTSSDENLSKSGNPSVIDIVDVDGLMKKITTKQQKTNVVSLTQVLENGIYSEEIQFSNSKYVRAVGIVRDTYIIPAEVNPCDKHYKKHFAYYSGRHLIQF</sequence>
<evidence type="ECO:0000313" key="1">
    <source>
        <dbReference type="EMBL" id="KAA6385845.1"/>
    </source>
</evidence>
<comment type="caution">
    <text evidence="1">The sequence shown here is derived from an EMBL/GenBank/DDBJ whole genome shotgun (WGS) entry which is preliminary data.</text>
</comment>